<evidence type="ECO:0000256" key="2">
    <source>
        <dbReference type="SAM" id="MobiDB-lite"/>
    </source>
</evidence>
<evidence type="ECO:0000313" key="4">
    <source>
        <dbReference type="EMBL" id="KAG2225192.1"/>
    </source>
</evidence>
<feature type="compositionally biased region" description="Low complexity" evidence="2">
    <location>
        <begin position="243"/>
        <end position="256"/>
    </location>
</feature>
<name>A0A8H7SBG8_9FUNG</name>
<proteinExistence type="inferred from homology"/>
<dbReference type="OrthoDB" id="416553at2759"/>
<organism evidence="4 5">
    <name type="scientific">Circinella minor</name>
    <dbReference type="NCBI Taxonomy" id="1195481"/>
    <lineage>
        <taxon>Eukaryota</taxon>
        <taxon>Fungi</taxon>
        <taxon>Fungi incertae sedis</taxon>
        <taxon>Mucoromycota</taxon>
        <taxon>Mucoromycotina</taxon>
        <taxon>Mucoromycetes</taxon>
        <taxon>Mucorales</taxon>
        <taxon>Lichtheimiaceae</taxon>
        <taxon>Circinella</taxon>
    </lineage>
</organism>
<protein>
    <recommendedName>
        <fullName evidence="3">Septin-type G domain-containing protein</fullName>
    </recommendedName>
</protein>
<dbReference type="Proteomes" id="UP000646827">
    <property type="component" value="Unassembled WGS sequence"/>
</dbReference>
<sequence>MSPRSRRNAVSFFNVMVVGFSGVGKTSFIKTLMAALKNETPKDKRESFGSQTPDSNALAGPLTKTQKPYTVSAGIDVDGEKVMLTVIDTPGFQSDYLIDKQLHDILGYIEHQFDLTLAEKQGGYSEESKVKRNPKAVDTQVHACLYVIDPTKRALDQYDIRILTRLSERVNVIPVIGKADTLTLAQRRRFKPMILRDIYTNQKIPLYGMPEDEEDDDEEEEEKEDENDKEKETNGTKEGQGSGASDTNGNDSNDNSTKAKTTSTLDDFLNQFNYEEEDEETQAFLDYLKLIPFNVIAYEDEPETGEPIEMEGIKIGRDYGWGKIDCLSDDTSDFNSLKTMLLSTHRRILQSETVERYYEQYRTERLLIKRATKLKSMDVGKKLLDDLKRV</sequence>
<dbReference type="InterPro" id="IPR027417">
    <property type="entry name" value="P-loop_NTPase"/>
</dbReference>
<feature type="compositionally biased region" description="Acidic residues" evidence="2">
    <location>
        <begin position="210"/>
        <end position="225"/>
    </location>
</feature>
<evidence type="ECO:0000313" key="5">
    <source>
        <dbReference type="Proteomes" id="UP000646827"/>
    </source>
</evidence>
<dbReference type="Gene3D" id="3.40.50.300">
    <property type="entry name" value="P-loop containing nucleotide triphosphate hydrolases"/>
    <property type="match status" value="1"/>
</dbReference>
<dbReference type="SUPFAM" id="SSF52540">
    <property type="entry name" value="P-loop containing nucleoside triphosphate hydrolases"/>
    <property type="match status" value="1"/>
</dbReference>
<comment type="caution">
    <text evidence="4">The sequence shown here is derived from an EMBL/GenBank/DDBJ whole genome shotgun (WGS) entry which is preliminary data.</text>
</comment>
<gene>
    <name evidence="4" type="ORF">INT45_009521</name>
</gene>
<evidence type="ECO:0000259" key="3">
    <source>
        <dbReference type="PROSITE" id="PS51719"/>
    </source>
</evidence>
<feature type="region of interest" description="Disordered" evidence="2">
    <location>
        <begin position="40"/>
        <end position="63"/>
    </location>
</feature>
<reference evidence="4 5" key="1">
    <citation type="submission" date="2020-12" db="EMBL/GenBank/DDBJ databases">
        <title>Metabolic potential, ecology and presence of endohyphal bacteria is reflected in genomic diversity of Mucoromycotina.</title>
        <authorList>
            <person name="Muszewska A."/>
            <person name="Okrasinska A."/>
            <person name="Steczkiewicz K."/>
            <person name="Drgas O."/>
            <person name="Orlowska M."/>
            <person name="Perlinska-Lenart U."/>
            <person name="Aleksandrzak-Piekarczyk T."/>
            <person name="Szatraj K."/>
            <person name="Zielenkiewicz U."/>
            <person name="Pilsyk S."/>
            <person name="Malc E."/>
            <person name="Mieczkowski P."/>
            <person name="Kruszewska J.S."/>
            <person name="Biernat P."/>
            <person name="Pawlowska J."/>
        </authorList>
    </citation>
    <scope>NUCLEOTIDE SEQUENCE [LARGE SCALE GENOMIC DNA]</scope>
    <source>
        <strain evidence="4 5">CBS 142.35</strain>
    </source>
</reference>
<evidence type="ECO:0000256" key="1">
    <source>
        <dbReference type="RuleBase" id="RU004560"/>
    </source>
</evidence>
<dbReference type="GO" id="GO:0005525">
    <property type="term" value="F:GTP binding"/>
    <property type="evidence" value="ECO:0007669"/>
    <property type="project" value="UniProtKB-KW"/>
</dbReference>
<keyword evidence="1" id="KW-0342">GTP-binding</keyword>
<feature type="region of interest" description="Disordered" evidence="2">
    <location>
        <begin position="205"/>
        <end position="262"/>
    </location>
</feature>
<dbReference type="InterPro" id="IPR030379">
    <property type="entry name" value="G_SEPTIN_dom"/>
</dbReference>
<keyword evidence="5" id="KW-1185">Reference proteome</keyword>
<dbReference type="PANTHER" id="PTHR18884">
    <property type="entry name" value="SEPTIN"/>
    <property type="match status" value="1"/>
</dbReference>
<dbReference type="AlphaFoldDB" id="A0A8H7SBG8"/>
<accession>A0A8H7SBG8</accession>
<feature type="compositionally biased region" description="Basic and acidic residues" evidence="2">
    <location>
        <begin position="226"/>
        <end position="235"/>
    </location>
</feature>
<dbReference type="EMBL" id="JAEPRB010000031">
    <property type="protein sequence ID" value="KAG2225192.1"/>
    <property type="molecule type" value="Genomic_DNA"/>
</dbReference>
<dbReference type="PROSITE" id="PS51719">
    <property type="entry name" value="G_SEPTIN"/>
    <property type="match status" value="1"/>
</dbReference>
<keyword evidence="1" id="KW-0547">Nucleotide-binding</keyword>
<comment type="similarity">
    <text evidence="1">Belongs to the TRAFAC class TrmE-Era-EngA-EngB-Septin-like GTPase superfamily. Septin GTPase family.</text>
</comment>
<dbReference type="Pfam" id="PF00735">
    <property type="entry name" value="Septin"/>
    <property type="match status" value="2"/>
</dbReference>
<feature type="domain" description="Septin-type G" evidence="3">
    <location>
        <begin position="9"/>
        <end position="368"/>
    </location>
</feature>